<evidence type="ECO:0000259" key="4">
    <source>
        <dbReference type="PROSITE" id="PS50893"/>
    </source>
</evidence>
<dbReference type="NCBIfam" id="TIGR02142">
    <property type="entry name" value="modC_ABC"/>
    <property type="match status" value="1"/>
</dbReference>
<dbReference type="PROSITE" id="PS50893">
    <property type="entry name" value="ABC_TRANSPORTER_2"/>
    <property type="match status" value="1"/>
</dbReference>
<keyword evidence="1" id="KW-0813">Transport</keyword>
<proteinExistence type="predicted"/>
<dbReference type="GO" id="GO:0016887">
    <property type="term" value="F:ATP hydrolysis activity"/>
    <property type="evidence" value="ECO:0007669"/>
    <property type="project" value="InterPro"/>
</dbReference>
<evidence type="ECO:0000313" key="5">
    <source>
        <dbReference type="EMBL" id="SVB26761.1"/>
    </source>
</evidence>
<dbReference type="EMBL" id="UINC01035023">
    <property type="protein sequence ID" value="SVB26761.1"/>
    <property type="molecule type" value="Genomic_DNA"/>
</dbReference>
<dbReference type="SMART" id="SM00382">
    <property type="entry name" value="AAA"/>
    <property type="match status" value="1"/>
</dbReference>
<evidence type="ECO:0000256" key="2">
    <source>
        <dbReference type="ARBA" id="ARBA00022741"/>
    </source>
</evidence>
<dbReference type="InterPro" id="IPR003593">
    <property type="entry name" value="AAA+_ATPase"/>
</dbReference>
<reference evidence="5" key="1">
    <citation type="submission" date="2018-05" db="EMBL/GenBank/DDBJ databases">
        <authorList>
            <person name="Lanie J.A."/>
            <person name="Ng W.-L."/>
            <person name="Kazmierczak K.M."/>
            <person name="Andrzejewski T.M."/>
            <person name="Davidsen T.M."/>
            <person name="Wayne K.J."/>
            <person name="Tettelin H."/>
            <person name="Glass J.I."/>
            <person name="Rusch D."/>
            <person name="Podicherti R."/>
            <person name="Tsui H.-C.T."/>
            <person name="Winkler M.E."/>
        </authorList>
    </citation>
    <scope>NUCLEOTIDE SEQUENCE</scope>
</reference>
<dbReference type="SUPFAM" id="SSF50331">
    <property type="entry name" value="MOP-like"/>
    <property type="match status" value="1"/>
</dbReference>
<dbReference type="Pfam" id="PF00005">
    <property type="entry name" value="ABC_tran"/>
    <property type="match status" value="1"/>
</dbReference>
<dbReference type="InterPro" id="IPR027417">
    <property type="entry name" value="P-loop_NTPase"/>
</dbReference>
<keyword evidence="2" id="KW-0547">Nucleotide-binding</keyword>
<organism evidence="5">
    <name type="scientific">marine metagenome</name>
    <dbReference type="NCBI Taxonomy" id="408172"/>
    <lineage>
        <taxon>unclassified sequences</taxon>
        <taxon>metagenomes</taxon>
        <taxon>ecological metagenomes</taxon>
    </lineage>
</organism>
<dbReference type="AlphaFoldDB" id="A0A382CM90"/>
<feature type="non-terminal residue" evidence="5">
    <location>
        <position position="337"/>
    </location>
</feature>
<dbReference type="InterPro" id="IPR017871">
    <property type="entry name" value="ABC_transporter-like_CS"/>
</dbReference>
<dbReference type="InterPro" id="IPR003439">
    <property type="entry name" value="ABC_transporter-like_ATP-bd"/>
</dbReference>
<dbReference type="GO" id="GO:0015098">
    <property type="term" value="F:molybdate ion transmembrane transporter activity"/>
    <property type="evidence" value="ECO:0007669"/>
    <property type="project" value="InterPro"/>
</dbReference>
<feature type="domain" description="ABC transporter" evidence="4">
    <location>
        <begin position="5"/>
        <end position="231"/>
    </location>
</feature>
<dbReference type="GO" id="GO:0140359">
    <property type="term" value="F:ABC-type transporter activity"/>
    <property type="evidence" value="ECO:0007669"/>
    <property type="project" value="InterPro"/>
</dbReference>
<dbReference type="InterPro" id="IPR008995">
    <property type="entry name" value="Mo/tungstate-bd_C_term_dom"/>
</dbReference>
<dbReference type="PROSITE" id="PS00211">
    <property type="entry name" value="ABC_TRANSPORTER_1"/>
    <property type="match status" value="1"/>
</dbReference>
<dbReference type="InterPro" id="IPR050334">
    <property type="entry name" value="Molybdenum_import_ModC"/>
</dbReference>
<gene>
    <name evidence="5" type="ORF">METZ01_LOCUS179615</name>
</gene>
<dbReference type="InterPro" id="IPR011868">
    <property type="entry name" value="ModC_ABC_ATP-bd"/>
</dbReference>
<dbReference type="Gene3D" id="2.40.50.100">
    <property type="match status" value="1"/>
</dbReference>
<feature type="non-terminal residue" evidence="5">
    <location>
        <position position="1"/>
    </location>
</feature>
<evidence type="ECO:0000256" key="3">
    <source>
        <dbReference type="ARBA" id="ARBA00022840"/>
    </source>
</evidence>
<dbReference type="SUPFAM" id="SSF52540">
    <property type="entry name" value="P-loop containing nucleoside triphosphate hydrolases"/>
    <property type="match status" value="1"/>
</dbReference>
<dbReference type="GO" id="GO:0016020">
    <property type="term" value="C:membrane"/>
    <property type="evidence" value="ECO:0007669"/>
    <property type="project" value="InterPro"/>
</dbReference>
<name>A0A382CM90_9ZZZZ</name>
<dbReference type="PANTHER" id="PTHR43514:SF4">
    <property type="entry name" value="ABC TRANSPORTER I FAMILY MEMBER 10"/>
    <property type="match status" value="1"/>
</dbReference>
<dbReference type="PANTHER" id="PTHR43514">
    <property type="entry name" value="ABC TRANSPORTER I FAMILY MEMBER 10"/>
    <property type="match status" value="1"/>
</dbReference>
<dbReference type="GO" id="GO:0005524">
    <property type="term" value="F:ATP binding"/>
    <property type="evidence" value="ECO:0007669"/>
    <property type="project" value="UniProtKB-KW"/>
</dbReference>
<accession>A0A382CM90</accession>
<evidence type="ECO:0000256" key="1">
    <source>
        <dbReference type="ARBA" id="ARBA00022448"/>
    </source>
</evidence>
<sequence>LNVTLKKKTSSFNLDASLCFPEGISSIFGPSGSGKTTLLNCIAGLTRPDRGEIVLDGNILFSSIQNINLAPENRALGYMFQDSLLFPHLNVLENIQYGYKTIPPGSRKIEIPDLIDLLQLDPLLRRNPLTLSGGEKRRVALARALARSPRMLLLDEPLSSLHASLRGQIMRYLRTISEDLSIPMIYVSHSISEVIAIANQVLVLNNGTTVAVDEPYKILSTKDFASLEYEEPLENLFDVTITEKRENNRTVMGRIGEDLFSLPEFPVAVGETVSISLKASDIILASEKPRGISARNVFMARIDCLQRLGNRVLVQTYNSHRWFAEITLDAVDDLGLV</sequence>
<keyword evidence="3" id="KW-0067">ATP-binding</keyword>
<protein>
    <recommendedName>
        <fullName evidence="4">ABC transporter domain-containing protein</fullName>
    </recommendedName>
</protein>
<dbReference type="Gene3D" id="3.40.50.300">
    <property type="entry name" value="P-loop containing nucleotide triphosphate hydrolases"/>
    <property type="match status" value="1"/>
</dbReference>